<name>A0A1H2YX97_THIRO</name>
<reference evidence="2" key="1">
    <citation type="submission" date="2016-10" db="EMBL/GenBank/DDBJ databases">
        <authorList>
            <person name="Varghese N."/>
            <person name="Submissions S."/>
        </authorList>
    </citation>
    <scope>NUCLEOTIDE SEQUENCE [LARGE SCALE GENOMIC DNA]</scope>
    <source>
        <strain evidence="2">DSM 217</strain>
    </source>
</reference>
<dbReference type="EMBL" id="FNNZ01000014">
    <property type="protein sequence ID" value="SDX09368.1"/>
    <property type="molecule type" value="Genomic_DNA"/>
</dbReference>
<keyword evidence="2" id="KW-1185">Reference proteome</keyword>
<evidence type="ECO:0000313" key="2">
    <source>
        <dbReference type="Proteomes" id="UP000198816"/>
    </source>
</evidence>
<proteinExistence type="predicted"/>
<gene>
    <name evidence="1" type="ORF">SAMN05421783_1142</name>
</gene>
<accession>A0A1H2YX97</accession>
<protein>
    <submittedName>
        <fullName evidence="1">Uncharacterized protein</fullName>
    </submittedName>
</protein>
<dbReference type="AlphaFoldDB" id="A0A1H2YX97"/>
<sequence length="63" mass="6611">MTRSKRFSIVLAASIVLIAGSEVGDRLAIPGMHSLIPTAEAVVGRPLTPVSVAGVSRRTARRN</sequence>
<dbReference type="Proteomes" id="UP000198816">
    <property type="component" value="Unassembled WGS sequence"/>
</dbReference>
<organism evidence="1 2">
    <name type="scientific">Thiocapsa roseopersicina</name>
    <dbReference type="NCBI Taxonomy" id="1058"/>
    <lineage>
        <taxon>Bacteria</taxon>
        <taxon>Pseudomonadati</taxon>
        <taxon>Pseudomonadota</taxon>
        <taxon>Gammaproteobacteria</taxon>
        <taxon>Chromatiales</taxon>
        <taxon>Chromatiaceae</taxon>
        <taxon>Thiocapsa</taxon>
    </lineage>
</organism>
<dbReference type="STRING" id="1058.SAMN05421783_1142"/>
<evidence type="ECO:0000313" key="1">
    <source>
        <dbReference type="EMBL" id="SDX09368.1"/>
    </source>
</evidence>
<dbReference type="OrthoDB" id="7889192at2"/>